<dbReference type="PANTHER" id="PTHR10857">
    <property type="entry name" value="COPINE"/>
    <property type="match status" value="1"/>
</dbReference>
<dbReference type="GO" id="GO:0005886">
    <property type="term" value="C:plasma membrane"/>
    <property type="evidence" value="ECO:0007669"/>
    <property type="project" value="TreeGrafter"/>
</dbReference>
<dbReference type="EMBL" id="CAJFDH010000004">
    <property type="protein sequence ID" value="CAD5219140.1"/>
    <property type="molecule type" value="Genomic_DNA"/>
</dbReference>
<comment type="caution">
    <text evidence="2">The sequence shown here is derived from an EMBL/GenBank/DDBJ whole genome shotgun (WGS) entry which is preliminary data.</text>
</comment>
<evidence type="ECO:0000313" key="3">
    <source>
        <dbReference type="Proteomes" id="UP000614601"/>
    </source>
</evidence>
<dbReference type="InterPro" id="IPR035892">
    <property type="entry name" value="C2_domain_sf"/>
</dbReference>
<keyword evidence="3" id="KW-1185">Reference proteome</keyword>
<dbReference type="GO" id="GO:0071277">
    <property type="term" value="P:cellular response to calcium ion"/>
    <property type="evidence" value="ECO:0007669"/>
    <property type="project" value="TreeGrafter"/>
</dbReference>
<dbReference type="PANTHER" id="PTHR10857:SF111">
    <property type="entry name" value="VWFA DOMAIN-CONTAINING PROTEIN"/>
    <property type="match status" value="1"/>
</dbReference>
<gene>
    <name evidence="2" type="ORF">BOKJ2_LOCUS8295</name>
</gene>
<dbReference type="PROSITE" id="PS50004">
    <property type="entry name" value="C2"/>
    <property type="match status" value="1"/>
</dbReference>
<dbReference type="InterPro" id="IPR010734">
    <property type="entry name" value="Copine_C"/>
</dbReference>
<dbReference type="InterPro" id="IPR045052">
    <property type="entry name" value="Copine"/>
</dbReference>
<proteinExistence type="predicted"/>
<evidence type="ECO:0000313" key="2">
    <source>
        <dbReference type="EMBL" id="CAD5219140.1"/>
    </source>
</evidence>
<organism evidence="2 3">
    <name type="scientific">Bursaphelenchus okinawaensis</name>
    <dbReference type="NCBI Taxonomy" id="465554"/>
    <lineage>
        <taxon>Eukaryota</taxon>
        <taxon>Metazoa</taxon>
        <taxon>Ecdysozoa</taxon>
        <taxon>Nematoda</taxon>
        <taxon>Chromadorea</taxon>
        <taxon>Rhabditida</taxon>
        <taxon>Tylenchina</taxon>
        <taxon>Tylenchomorpha</taxon>
        <taxon>Aphelenchoidea</taxon>
        <taxon>Aphelenchoididae</taxon>
        <taxon>Bursaphelenchus</taxon>
    </lineage>
</organism>
<dbReference type="Proteomes" id="UP000614601">
    <property type="component" value="Unassembled WGS sequence"/>
</dbReference>
<dbReference type="Pfam" id="PF07002">
    <property type="entry name" value="Copine"/>
    <property type="match status" value="1"/>
</dbReference>
<feature type="domain" description="C2" evidence="1">
    <location>
        <begin position="111"/>
        <end position="237"/>
    </location>
</feature>
<dbReference type="OrthoDB" id="5855668at2759"/>
<dbReference type="AlphaFoldDB" id="A0A811KUL0"/>
<name>A0A811KUL0_9BILA</name>
<dbReference type="SUPFAM" id="SSF49562">
    <property type="entry name" value="C2 domain (Calcium/lipid-binding domain, CaLB)"/>
    <property type="match status" value="1"/>
</dbReference>
<dbReference type="GO" id="GO:0005544">
    <property type="term" value="F:calcium-dependent phospholipid binding"/>
    <property type="evidence" value="ECO:0007669"/>
    <property type="project" value="InterPro"/>
</dbReference>
<dbReference type="Pfam" id="PF00168">
    <property type="entry name" value="C2"/>
    <property type="match status" value="1"/>
</dbReference>
<dbReference type="InterPro" id="IPR000008">
    <property type="entry name" value="C2_dom"/>
</dbReference>
<dbReference type="EMBL" id="CAJFCW020000004">
    <property type="protein sequence ID" value="CAG9112350.1"/>
    <property type="molecule type" value="Genomic_DNA"/>
</dbReference>
<evidence type="ECO:0000259" key="1">
    <source>
        <dbReference type="PROSITE" id="PS50004"/>
    </source>
</evidence>
<reference evidence="2" key="1">
    <citation type="submission" date="2020-09" db="EMBL/GenBank/DDBJ databases">
        <authorList>
            <person name="Kikuchi T."/>
        </authorList>
    </citation>
    <scope>NUCLEOTIDE SEQUENCE</scope>
    <source>
        <strain evidence="2">SH1</strain>
    </source>
</reference>
<accession>A0A811KUL0</accession>
<protein>
    <recommendedName>
        <fullName evidence="1">C2 domain-containing protein</fullName>
    </recommendedName>
</protein>
<dbReference type="Proteomes" id="UP000783686">
    <property type="component" value="Unassembled WGS sequence"/>
</dbReference>
<sequence>MAFQEVIGLKLSCSDIPLECGLGTQVKVLIINEGAQRFTQVGQTELRTGKSPAFEELVSVVFSLELNQRLKFCLYQGEKEVGGVETGFRDLVMSSGQLYLPLDSADGNWEADDSPLLGINVTESEQVINGTVIQLRANHLNVDEVINPAPYFVLNRIQSSIDSFPTLLYRSELVPNSTHPKWNQFTVPTSALTTIKPSILEIAVYHFIHNKAEDYLVGKFTITFFQLLNGSLGNKFMLHGSNGKKKENVYVEVVQFGSVPKIPTFISAIRIGLKLHFSMAIDFTANNGGQNDPQSLHFVHPHHHNMYSQAIHEVGVEICKIDKLQRISVFGFGAKVPPKFEYSPLFPLTGDMNNTIIRGLDNVMTGYRRAVMSVLPYAPTEYVSPIHHIVKMAKAAVKTGTSLYFVLVIFTNGALKNHKESMDVIVNSSHLPISIVFVAIGNEHHPIGQGDHSKITRLIDPTAKSTENVPLKRQNVVYTEFKQGKAFARESLKEVNLQGTQWLLTK</sequence>